<dbReference type="Gene3D" id="3.60.15.10">
    <property type="entry name" value="Ribonuclease Z/Hydroxyacylglutathione hydrolase-like"/>
    <property type="match status" value="1"/>
</dbReference>
<keyword evidence="3 6" id="KW-0378">Hydrolase</keyword>
<keyword evidence="7" id="KW-1185">Reference proteome</keyword>
<sequence>MRIHHFSTGSMLTIDPTYEGPEPARAVCHTLLLETDDSGLVLVETGLGLGDVGDPDGSLGREWVEFTRPVLDPEETAVRRVAALGHDPADVRHIVLTHLDLDHAGGLPDFPHAAVHVMAEELRTARAEAPSRRYRPGHWAHGPRWTAYRSDGGEDWFGLPGARELDGLPPDVLLVPLGGHTAGHAGVAVRDGDRWLLHAGDAYYYHRELDPDAPHGHPLMDLVQLDSQVDEEARLSTREALRRLLREHGDRVDVVCAHDPWDLRRRQRAGSAG</sequence>
<dbReference type="PANTHER" id="PTHR42978:SF3">
    <property type="entry name" value="BLR3078 PROTEIN"/>
    <property type="match status" value="1"/>
</dbReference>
<dbReference type="InterPro" id="IPR001279">
    <property type="entry name" value="Metallo-B-lactamas"/>
</dbReference>
<dbReference type="PANTHER" id="PTHR42978">
    <property type="entry name" value="QUORUM-QUENCHING LACTONASE YTNP-RELATED-RELATED"/>
    <property type="match status" value="1"/>
</dbReference>
<comment type="caution">
    <text evidence="6">The sequence shown here is derived from an EMBL/GenBank/DDBJ whole genome shotgun (WGS) entry which is preliminary data.</text>
</comment>
<evidence type="ECO:0000313" key="7">
    <source>
        <dbReference type="Proteomes" id="UP000572635"/>
    </source>
</evidence>
<protein>
    <submittedName>
        <fullName evidence="6">Glyoxylase-like metal-dependent hydrolase (Beta-lactamase superfamily II)</fullName>
    </submittedName>
</protein>
<evidence type="ECO:0000256" key="2">
    <source>
        <dbReference type="ARBA" id="ARBA00022723"/>
    </source>
</evidence>
<proteinExistence type="inferred from homology"/>
<keyword evidence="2" id="KW-0479">Metal-binding</keyword>
<evidence type="ECO:0000256" key="1">
    <source>
        <dbReference type="ARBA" id="ARBA00007749"/>
    </source>
</evidence>
<evidence type="ECO:0000313" key="6">
    <source>
        <dbReference type="EMBL" id="MBB5430463.1"/>
    </source>
</evidence>
<feature type="domain" description="Metallo-beta-lactamase" evidence="5">
    <location>
        <begin position="27"/>
        <end position="258"/>
    </location>
</feature>
<evidence type="ECO:0000256" key="3">
    <source>
        <dbReference type="ARBA" id="ARBA00022801"/>
    </source>
</evidence>
<dbReference type="EMBL" id="JACHDB010000001">
    <property type="protein sequence ID" value="MBB5430463.1"/>
    <property type="molecule type" value="Genomic_DNA"/>
</dbReference>
<dbReference type="InterPro" id="IPR051013">
    <property type="entry name" value="MBL_superfamily_lactonases"/>
</dbReference>
<evidence type="ECO:0000259" key="5">
    <source>
        <dbReference type="SMART" id="SM00849"/>
    </source>
</evidence>
<accession>A0A7W8VC14</accession>
<dbReference type="SMART" id="SM00849">
    <property type="entry name" value="Lactamase_B"/>
    <property type="match status" value="1"/>
</dbReference>
<reference evidence="6 7" key="1">
    <citation type="submission" date="2020-08" db="EMBL/GenBank/DDBJ databases">
        <title>Sequencing the genomes of 1000 actinobacteria strains.</title>
        <authorList>
            <person name="Klenk H.-P."/>
        </authorList>
    </citation>
    <scope>NUCLEOTIDE SEQUENCE [LARGE SCALE GENOMIC DNA]</scope>
    <source>
        <strain evidence="6 7">DSM 44551</strain>
    </source>
</reference>
<dbReference type="AlphaFoldDB" id="A0A7W8VC14"/>
<evidence type="ECO:0000256" key="4">
    <source>
        <dbReference type="ARBA" id="ARBA00022833"/>
    </source>
</evidence>
<dbReference type="CDD" id="cd07742">
    <property type="entry name" value="metallo-hydrolase-like_MBL-fold"/>
    <property type="match status" value="1"/>
</dbReference>
<name>A0A7W8VC14_9ACTN</name>
<dbReference type="InterPro" id="IPR036866">
    <property type="entry name" value="RibonucZ/Hydroxyglut_hydro"/>
</dbReference>
<keyword evidence="4" id="KW-0862">Zinc</keyword>
<dbReference type="GO" id="GO:0016787">
    <property type="term" value="F:hydrolase activity"/>
    <property type="evidence" value="ECO:0007669"/>
    <property type="project" value="UniProtKB-KW"/>
</dbReference>
<dbReference type="Pfam" id="PF00753">
    <property type="entry name" value="Lactamase_B"/>
    <property type="match status" value="1"/>
</dbReference>
<gene>
    <name evidence="6" type="ORF">HDA36_000547</name>
</gene>
<dbReference type="SUPFAM" id="SSF56281">
    <property type="entry name" value="Metallo-hydrolase/oxidoreductase"/>
    <property type="match status" value="1"/>
</dbReference>
<comment type="similarity">
    <text evidence="1">Belongs to the metallo-beta-lactamase superfamily.</text>
</comment>
<dbReference type="Proteomes" id="UP000572635">
    <property type="component" value="Unassembled WGS sequence"/>
</dbReference>
<dbReference type="GO" id="GO:0046872">
    <property type="term" value="F:metal ion binding"/>
    <property type="evidence" value="ECO:0007669"/>
    <property type="project" value="UniProtKB-KW"/>
</dbReference>
<dbReference type="RefSeq" id="WP_184388357.1">
    <property type="nucleotide sequence ID" value="NZ_BAAAJD010000023.1"/>
</dbReference>
<organism evidence="6 7">
    <name type="scientific">Nocardiopsis composta</name>
    <dbReference type="NCBI Taxonomy" id="157465"/>
    <lineage>
        <taxon>Bacteria</taxon>
        <taxon>Bacillati</taxon>
        <taxon>Actinomycetota</taxon>
        <taxon>Actinomycetes</taxon>
        <taxon>Streptosporangiales</taxon>
        <taxon>Nocardiopsidaceae</taxon>
        <taxon>Nocardiopsis</taxon>
    </lineage>
</organism>